<reference evidence="1" key="1">
    <citation type="submission" date="2006-06" db="EMBL/GenBank/DDBJ databases">
        <title>Complete sequence of plasmid of Mycobacterium sp. MCS.</title>
        <authorList>
            <consortium name="US DOE Joint Genome Institute"/>
            <person name="Copeland A."/>
            <person name="Lucas S."/>
            <person name="Lapidus A."/>
            <person name="Barry K."/>
            <person name="Detter J.C."/>
            <person name="Glavina del Rio T."/>
            <person name="Hammon N."/>
            <person name="Israni S."/>
            <person name="Dalin E."/>
            <person name="Tice H."/>
            <person name="Pitluck S."/>
            <person name="Martinez M."/>
            <person name="Schmutz J."/>
            <person name="Larimer F."/>
            <person name="Land M."/>
            <person name="Hauser L."/>
            <person name="Kyrpides N."/>
            <person name="Kim E."/>
            <person name="Miller C.D."/>
            <person name="Hughes J.E."/>
            <person name="Anderson A.J."/>
            <person name="Sims R.C."/>
            <person name="Richardson P."/>
        </authorList>
    </citation>
    <scope>NUCLEOTIDE SEQUENCE [LARGE SCALE GENOMIC DNA]</scope>
    <source>
        <strain evidence="1">MCS</strain>
        <plasmid evidence="1">Plasmid1</plasmid>
    </source>
</reference>
<sequence precursor="true">MTTTHTLAAAPRRMRPLLAVLLVALATAAALIVGTSSLQHGARDDQLCLSFGSGPVNNGKAVIAAGVALEVPEHGIVAGLSAAMQETRMLNLANPHVPDSLALAHDGLGADHDAVGVLQQSAAWGPAGERMSPAAAATKFFTAMRAVPDWEALPAGELAGLVQRAAWPQTYLDEVPAARQFYRDHLGEIHTAHCLDASVNAEGLAEAHP</sequence>
<geneLocation type="plasmid" evidence="1">
    <name>Plasmid1</name>
</geneLocation>
<protein>
    <submittedName>
        <fullName evidence="1">Uncharacterized protein</fullName>
    </submittedName>
</protein>
<dbReference type="AlphaFoldDB" id="A0A5Q5BTH9"/>
<name>A0A5Q5BTH9_MYCSS</name>
<dbReference type="EMBL" id="CP000385">
    <property type="protein sequence ID" value="ABG11642.1"/>
    <property type="molecule type" value="Genomic_DNA"/>
</dbReference>
<dbReference type="KEGG" id="mmc:Mmcs_5542"/>
<organism evidence="1">
    <name type="scientific">Mycobacterium sp. (strain MCS)</name>
    <dbReference type="NCBI Taxonomy" id="164756"/>
    <lineage>
        <taxon>Bacteria</taxon>
        <taxon>Bacillati</taxon>
        <taxon>Actinomycetota</taxon>
        <taxon>Actinomycetes</taxon>
        <taxon>Mycobacteriales</taxon>
        <taxon>Mycobacteriaceae</taxon>
        <taxon>Mycobacterium</taxon>
    </lineage>
</organism>
<keyword evidence="1" id="KW-0614">Plasmid</keyword>
<accession>A0A5Q5BTH9</accession>
<evidence type="ECO:0000313" key="1">
    <source>
        <dbReference type="EMBL" id="ABG11642.1"/>
    </source>
</evidence>
<gene>
    <name evidence="1" type="ordered locus">Mmcs_5542</name>
</gene>
<proteinExistence type="predicted"/>